<organism evidence="2 3">
    <name type="scientific">Guyanagaster necrorhizus</name>
    <dbReference type="NCBI Taxonomy" id="856835"/>
    <lineage>
        <taxon>Eukaryota</taxon>
        <taxon>Fungi</taxon>
        <taxon>Dikarya</taxon>
        <taxon>Basidiomycota</taxon>
        <taxon>Agaricomycotina</taxon>
        <taxon>Agaricomycetes</taxon>
        <taxon>Agaricomycetidae</taxon>
        <taxon>Agaricales</taxon>
        <taxon>Marasmiineae</taxon>
        <taxon>Physalacriaceae</taxon>
        <taxon>Guyanagaster</taxon>
    </lineage>
</organism>
<dbReference type="Proteomes" id="UP000812287">
    <property type="component" value="Unassembled WGS sequence"/>
</dbReference>
<comment type="caution">
    <text evidence="2">The sequence shown here is derived from an EMBL/GenBank/DDBJ whole genome shotgun (WGS) entry which is preliminary data.</text>
</comment>
<dbReference type="RefSeq" id="XP_043045192.1">
    <property type="nucleotide sequence ID" value="XM_043190800.1"/>
</dbReference>
<dbReference type="AlphaFoldDB" id="A0A9P7W3W1"/>
<name>A0A9P7W3W1_9AGAR</name>
<evidence type="ECO:0000256" key="1">
    <source>
        <dbReference type="SAM" id="MobiDB-lite"/>
    </source>
</evidence>
<sequence>MALSREMGALNSHSSAQIPSPDAINHLHTQQRRNSLQHNQLLCPLLEFPVCSPLACSLPPYVARHTLPSRHSQIMGRYLRRKCTKKLQDLWRYSLLEYKTEAGRGMPDAGERLAEAFMGISVRRRWR</sequence>
<proteinExistence type="predicted"/>
<reference evidence="2" key="1">
    <citation type="submission" date="2020-11" db="EMBL/GenBank/DDBJ databases">
        <title>Adaptations for nitrogen fixation in a non-lichenized fungal sporocarp promotes dispersal by wood-feeding termites.</title>
        <authorList>
            <consortium name="DOE Joint Genome Institute"/>
            <person name="Koch R.A."/>
            <person name="Yoon G."/>
            <person name="Arayal U."/>
            <person name="Lail K."/>
            <person name="Amirebrahimi M."/>
            <person name="Labutti K."/>
            <person name="Lipzen A."/>
            <person name="Riley R."/>
            <person name="Barry K."/>
            <person name="Henrissat B."/>
            <person name="Grigoriev I.V."/>
            <person name="Herr J.R."/>
            <person name="Aime M.C."/>
        </authorList>
    </citation>
    <scope>NUCLEOTIDE SEQUENCE</scope>
    <source>
        <strain evidence="2">MCA 3950</strain>
    </source>
</reference>
<evidence type="ECO:0000313" key="3">
    <source>
        <dbReference type="Proteomes" id="UP000812287"/>
    </source>
</evidence>
<gene>
    <name evidence="2" type="ORF">BT62DRAFT_999363</name>
</gene>
<keyword evidence="3" id="KW-1185">Reference proteome</keyword>
<accession>A0A9P7W3W1</accession>
<dbReference type="EMBL" id="MU250524">
    <property type="protein sequence ID" value="KAG7451692.1"/>
    <property type="molecule type" value="Genomic_DNA"/>
</dbReference>
<evidence type="ECO:0000313" key="2">
    <source>
        <dbReference type="EMBL" id="KAG7451692.1"/>
    </source>
</evidence>
<feature type="region of interest" description="Disordered" evidence="1">
    <location>
        <begin position="1"/>
        <end position="20"/>
    </location>
</feature>
<protein>
    <submittedName>
        <fullName evidence="2">Uncharacterized protein</fullName>
    </submittedName>
</protein>
<dbReference type="GeneID" id="66113097"/>